<organism evidence="1 2">
    <name type="scientific">Salmonella enterica subsp. enterica serovar Daytona</name>
    <dbReference type="NCBI Taxonomy" id="1962639"/>
    <lineage>
        <taxon>Bacteria</taxon>
        <taxon>Pseudomonadati</taxon>
        <taxon>Pseudomonadota</taxon>
        <taxon>Gammaproteobacteria</taxon>
        <taxon>Enterobacterales</taxon>
        <taxon>Enterobacteriaceae</taxon>
        <taxon>Salmonella</taxon>
    </lineage>
</organism>
<accession>A0A447JL57</accession>
<sequence>MNREEAGHKHPRRAVASIEAVDVAVEYSACGIGEFANLEPSDGVQYLMQTGGDQQTVDEAKDTGTQRACGNDPFTARMDAMLYRRPDVNRK</sequence>
<evidence type="ECO:0000313" key="1">
    <source>
        <dbReference type="EMBL" id="VDY44219.1"/>
    </source>
</evidence>
<reference evidence="1 2" key="1">
    <citation type="submission" date="2018-12" db="EMBL/GenBank/DDBJ databases">
        <authorList>
            <consortium name="Pathogen Informatics"/>
        </authorList>
    </citation>
    <scope>NUCLEOTIDE SEQUENCE [LARGE SCALE GENOMIC DNA]</scope>
    <source>
        <strain evidence="1 2">NCTC7102</strain>
    </source>
</reference>
<proteinExistence type="predicted"/>
<dbReference type="AlphaFoldDB" id="A0A447JL57"/>
<protein>
    <submittedName>
        <fullName evidence="1">Uncharacterized protein</fullName>
    </submittedName>
</protein>
<evidence type="ECO:0000313" key="2">
    <source>
        <dbReference type="Proteomes" id="UP000281393"/>
    </source>
</evidence>
<dbReference type="EMBL" id="LR133909">
    <property type="protein sequence ID" value="VDY44219.1"/>
    <property type="molecule type" value="Genomic_DNA"/>
</dbReference>
<dbReference type="Proteomes" id="UP000281393">
    <property type="component" value="Chromosome"/>
</dbReference>
<name>A0A447JL57_SALET</name>
<gene>
    <name evidence="1" type="ORF">NCTC7102_04168</name>
</gene>